<feature type="transmembrane region" description="Helical" evidence="2">
    <location>
        <begin position="32"/>
        <end position="55"/>
    </location>
</feature>
<name>A0A9D2CQR7_9MICC</name>
<feature type="domain" description="DUF4190" evidence="3">
    <location>
        <begin position="32"/>
        <end position="85"/>
    </location>
</feature>
<proteinExistence type="predicted"/>
<reference evidence="4" key="2">
    <citation type="submission" date="2021-04" db="EMBL/GenBank/DDBJ databases">
        <authorList>
            <person name="Gilroy R."/>
        </authorList>
    </citation>
    <scope>NUCLEOTIDE SEQUENCE</scope>
    <source>
        <strain evidence="4">ChiHjej12B11-9195</strain>
    </source>
</reference>
<evidence type="ECO:0000313" key="5">
    <source>
        <dbReference type="Proteomes" id="UP000824134"/>
    </source>
</evidence>
<evidence type="ECO:0000256" key="2">
    <source>
        <dbReference type="SAM" id="Phobius"/>
    </source>
</evidence>
<protein>
    <submittedName>
        <fullName evidence="4">DUF4190 domain-containing protein</fullName>
    </submittedName>
</protein>
<dbReference type="EMBL" id="DXCN01000037">
    <property type="protein sequence ID" value="HIY94832.1"/>
    <property type="molecule type" value="Genomic_DNA"/>
</dbReference>
<evidence type="ECO:0000259" key="3">
    <source>
        <dbReference type="Pfam" id="PF13828"/>
    </source>
</evidence>
<gene>
    <name evidence="4" type="ORF">H9821_04100</name>
</gene>
<sequence>MSEQTPSSYPAPNYNTNPYQQQAPQTEKTNTLAILSLVFGFLVNIVGIVLGFVALNQIKRTGEKGRGLAIAGIVVGFISLISGIIFAILMLAGLNEVAKSAAAYESSAAAASSSSASALATEEVSEEASAAADEASALASDAATTAALDPASPYCVALDEFLVASDGIQQDATTLDGYLASLTKLRDNAPTEEMRASLTTAIDAVNASDAATFESALNEVVFDLGLDAVNCGIE</sequence>
<feature type="transmembrane region" description="Helical" evidence="2">
    <location>
        <begin position="67"/>
        <end position="92"/>
    </location>
</feature>
<keyword evidence="2" id="KW-1133">Transmembrane helix</keyword>
<organism evidence="4 5">
    <name type="scientific">Candidatus Rothia avicola</name>
    <dbReference type="NCBI Taxonomy" id="2840478"/>
    <lineage>
        <taxon>Bacteria</taxon>
        <taxon>Bacillati</taxon>
        <taxon>Actinomycetota</taxon>
        <taxon>Actinomycetes</taxon>
        <taxon>Micrococcales</taxon>
        <taxon>Micrococcaceae</taxon>
        <taxon>Rothia</taxon>
    </lineage>
</organism>
<evidence type="ECO:0000313" key="4">
    <source>
        <dbReference type="EMBL" id="HIY94832.1"/>
    </source>
</evidence>
<reference evidence="4" key="1">
    <citation type="journal article" date="2021" name="PeerJ">
        <title>Extensive microbial diversity within the chicken gut microbiome revealed by metagenomics and culture.</title>
        <authorList>
            <person name="Gilroy R."/>
            <person name="Ravi A."/>
            <person name="Getino M."/>
            <person name="Pursley I."/>
            <person name="Horton D.L."/>
            <person name="Alikhan N.F."/>
            <person name="Baker D."/>
            <person name="Gharbi K."/>
            <person name="Hall N."/>
            <person name="Watson M."/>
            <person name="Adriaenssens E.M."/>
            <person name="Foster-Nyarko E."/>
            <person name="Jarju S."/>
            <person name="Secka A."/>
            <person name="Antonio M."/>
            <person name="Oren A."/>
            <person name="Chaudhuri R.R."/>
            <person name="La Ragione R."/>
            <person name="Hildebrand F."/>
            <person name="Pallen M.J."/>
        </authorList>
    </citation>
    <scope>NUCLEOTIDE SEQUENCE</scope>
    <source>
        <strain evidence="4">ChiHjej12B11-9195</strain>
    </source>
</reference>
<dbReference type="Pfam" id="PF13828">
    <property type="entry name" value="DUF4190"/>
    <property type="match status" value="1"/>
</dbReference>
<dbReference type="AlphaFoldDB" id="A0A9D2CQR7"/>
<evidence type="ECO:0000256" key="1">
    <source>
        <dbReference type="SAM" id="MobiDB-lite"/>
    </source>
</evidence>
<keyword evidence="2" id="KW-0472">Membrane</keyword>
<keyword evidence="2" id="KW-0812">Transmembrane</keyword>
<feature type="region of interest" description="Disordered" evidence="1">
    <location>
        <begin position="1"/>
        <end position="23"/>
    </location>
</feature>
<comment type="caution">
    <text evidence="4">The sequence shown here is derived from an EMBL/GenBank/DDBJ whole genome shotgun (WGS) entry which is preliminary data.</text>
</comment>
<dbReference type="InterPro" id="IPR025241">
    <property type="entry name" value="DUF4190"/>
</dbReference>
<dbReference type="Proteomes" id="UP000824134">
    <property type="component" value="Unassembled WGS sequence"/>
</dbReference>
<accession>A0A9D2CQR7</accession>